<feature type="region of interest" description="Disordered" evidence="1">
    <location>
        <begin position="132"/>
        <end position="281"/>
    </location>
</feature>
<dbReference type="GO" id="GO:0007156">
    <property type="term" value="P:homophilic cell adhesion via plasma membrane adhesion molecules"/>
    <property type="evidence" value="ECO:0007669"/>
    <property type="project" value="InterPro"/>
</dbReference>
<dbReference type="InterPro" id="IPR053180">
    <property type="entry name" value="Ca-binding_acidic-repeat"/>
</dbReference>
<feature type="compositionally biased region" description="Acidic residues" evidence="1">
    <location>
        <begin position="197"/>
        <end position="215"/>
    </location>
</feature>
<reference evidence="3 4" key="1">
    <citation type="submission" date="2017-01" db="EMBL/GenBank/DDBJ databases">
        <title>Novel large sulfur bacteria in the metagenomes of groundwater-fed chemosynthetic microbial mats in the Lake Huron basin.</title>
        <authorList>
            <person name="Sharrar A.M."/>
            <person name="Flood B.E."/>
            <person name="Bailey J.V."/>
            <person name="Jones D.S."/>
            <person name="Biddanda B."/>
            <person name="Ruberg S.A."/>
            <person name="Marcus D.N."/>
            <person name="Dick G.J."/>
        </authorList>
    </citation>
    <scope>NUCLEOTIDE SEQUENCE [LARGE SCALE GENOMIC DNA]</scope>
    <source>
        <strain evidence="3">A8</strain>
    </source>
</reference>
<dbReference type="Proteomes" id="UP000192491">
    <property type="component" value="Unassembled WGS sequence"/>
</dbReference>
<dbReference type="PANTHER" id="PTHR37467">
    <property type="entry name" value="EXPORTED CALCIUM-BINDING GLYCOPROTEIN-RELATED"/>
    <property type="match status" value="1"/>
</dbReference>
<dbReference type="SUPFAM" id="SSF49313">
    <property type="entry name" value="Cadherin-like"/>
    <property type="match status" value="1"/>
</dbReference>
<protein>
    <recommendedName>
        <fullName evidence="2">Cadherin domain-containing protein</fullName>
    </recommendedName>
</protein>
<dbReference type="PROSITE" id="PS50268">
    <property type="entry name" value="CADHERIN_2"/>
    <property type="match status" value="1"/>
</dbReference>
<feature type="domain" description="Cadherin" evidence="2">
    <location>
        <begin position="15"/>
        <end position="123"/>
    </location>
</feature>
<dbReference type="InterPro" id="IPR002126">
    <property type="entry name" value="Cadherin-like_dom"/>
</dbReference>
<dbReference type="EMBL" id="MTEJ01000662">
    <property type="protein sequence ID" value="OQX00289.1"/>
    <property type="molecule type" value="Genomic_DNA"/>
</dbReference>
<dbReference type="PANTHER" id="PTHR37467:SF1">
    <property type="entry name" value="EXPORTED CALCIUM-BINDING GLYCOPROTEIN"/>
    <property type="match status" value="1"/>
</dbReference>
<dbReference type="AlphaFoldDB" id="A0A1Y1Q927"/>
<comment type="caution">
    <text evidence="3">The sequence shown here is derived from an EMBL/GenBank/DDBJ whole genome shotgun (WGS) entry which is preliminary data.</text>
</comment>
<name>A0A1Y1Q927_9GAMM</name>
<dbReference type="Gene3D" id="2.60.40.60">
    <property type="entry name" value="Cadherins"/>
    <property type="match status" value="1"/>
</dbReference>
<gene>
    <name evidence="3" type="ORF">BWK73_48950</name>
</gene>
<evidence type="ECO:0000256" key="1">
    <source>
        <dbReference type="SAM" id="MobiDB-lite"/>
    </source>
</evidence>
<feature type="compositionally biased region" description="Basic and acidic residues" evidence="1">
    <location>
        <begin position="136"/>
        <end position="151"/>
    </location>
</feature>
<dbReference type="InterPro" id="IPR015919">
    <property type="entry name" value="Cadherin-like_sf"/>
</dbReference>
<dbReference type="CDD" id="cd11304">
    <property type="entry name" value="Cadherin_repeat"/>
    <property type="match status" value="1"/>
</dbReference>
<evidence type="ECO:0000313" key="3">
    <source>
        <dbReference type="EMBL" id="OQX00289.1"/>
    </source>
</evidence>
<organism evidence="3 4">
    <name type="scientific">Thiothrix lacustris</name>
    <dbReference type="NCBI Taxonomy" id="525917"/>
    <lineage>
        <taxon>Bacteria</taxon>
        <taxon>Pseudomonadati</taxon>
        <taxon>Pseudomonadota</taxon>
        <taxon>Gammaproteobacteria</taxon>
        <taxon>Thiotrichales</taxon>
        <taxon>Thiotrichaceae</taxon>
        <taxon>Thiothrix</taxon>
    </lineage>
</organism>
<sequence length="565" mass="60476">MSVGDMSGENVPPSITNPSAITFAENSIATVLDLTADDNKDAEGDGLVYTLAGQADDALFTLNAVTGELFFKKPPDYEKPQDANKDRAYIVGIKVCDSQGACAERVVIVSIQDVDEDNDGDGLMDSVEKVVGTDPWKADTDGDGIGDKPEVNDPTVPLDHDKDGLIDALDADDDNDGIATRYEKPDVNGDGSTSDALDSDGDGIADYLDTDDDNDTVLTRYEAPDVNADGNPQDARDTDKDSKPDYLDSDDDNDGSLTATEQPDPNADGNPADAVDNNKNGLPSYLDIEEDFLVTVQLRVFLQGPYSTATGLMENELFQKSYVPTLQPYGELKTAFGYVDSGSTVSPFDYHGKETMSASVLTATAKDAPVDWVLVELRDKFDPTKRSGMMSGVLQRDGDVVDAVTGSKTLSIFGVTDGDYYVVVRHRNHLGVMTAAPISLKTPPELIDFTHPGTKIYGGVNSRLQNSSVALLWAGDTNNSNSIITTGPGSDGSVILGAILVSPDNKLVNTAFRLTGYYATDLNMDGAVLYTGPRNDTNVLLGNVLMHPDNITYSNNFIIQGKVPR</sequence>
<evidence type="ECO:0000259" key="2">
    <source>
        <dbReference type="PROSITE" id="PS50268"/>
    </source>
</evidence>
<accession>A0A1Y1Q927</accession>
<evidence type="ECO:0000313" key="4">
    <source>
        <dbReference type="Proteomes" id="UP000192491"/>
    </source>
</evidence>
<dbReference type="GO" id="GO:0016020">
    <property type="term" value="C:membrane"/>
    <property type="evidence" value="ECO:0007669"/>
    <property type="project" value="InterPro"/>
</dbReference>
<dbReference type="GO" id="GO:0005509">
    <property type="term" value="F:calcium ion binding"/>
    <property type="evidence" value="ECO:0007669"/>
    <property type="project" value="InterPro"/>
</dbReference>
<feature type="compositionally biased region" description="Basic and acidic residues" evidence="1">
    <location>
        <begin position="234"/>
        <end position="246"/>
    </location>
</feature>
<proteinExistence type="predicted"/>